<dbReference type="Pfam" id="PF11716">
    <property type="entry name" value="MDMPI_N"/>
    <property type="match status" value="1"/>
</dbReference>
<sequence length="297" mass="33370">MTDISWLGPPIDVRPLFAEQHVAFIDLLRQLTDDEWLRPTICPEWTVKDIAAHVLGDHVGRLSMHRDGEGFRVLHPHDAEPFTVYLDRINEEWVVTARRISTPLLIDLLSTVGEQIVRFWPTVDPAALGARVRWAGPGPLPFWLDAARDFSEYWTHHQQICDATGRAGLMDPEYLGPVLDTFLRALPYTLRNVTAPEGTVIEMSVTGSGGGAWTCIRGPERWKLQHQSSPAPTARVELSADTTWRLCTRGITPEEAIAQAHISGDRHLATAALQIVSIMWTPPDEQDEWPKHRTPGH</sequence>
<proteinExistence type="predicted"/>
<dbReference type="Proteomes" id="UP000316096">
    <property type="component" value="Unassembled WGS sequence"/>
</dbReference>
<accession>A0A543CKD3</accession>
<keyword evidence="3" id="KW-1185">Reference proteome</keyword>
<dbReference type="InterPro" id="IPR024344">
    <property type="entry name" value="MDMPI_metal-binding"/>
</dbReference>
<comment type="caution">
    <text evidence="2">The sequence shown here is derived from an EMBL/GenBank/DDBJ whole genome shotgun (WGS) entry which is preliminary data.</text>
</comment>
<feature type="domain" description="Mycothiol-dependent maleylpyruvate isomerase metal-binding" evidence="1">
    <location>
        <begin position="18"/>
        <end position="160"/>
    </location>
</feature>
<dbReference type="EMBL" id="VFOZ01000001">
    <property type="protein sequence ID" value="TQL97568.1"/>
    <property type="molecule type" value="Genomic_DNA"/>
</dbReference>
<dbReference type="GO" id="GO:0046872">
    <property type="term" value="F:metal ion binding"/>
    <property type="evidence" value="ECO:0007669"/>
    <property type="project" value="InterPro"/>
</dbReference>
<dbReference type="Gene3D" id="1.20.120.450">
    <property type="entry name" value="dinb family like domain"/>
    <property type="match status" value="1"/>
</dbReference>
<dbReference type="InterPro" id="IPR017517">
    <property type="entry name" value="Maleyloyr_isom"/>
</dbReference>
<dbReference type="InterPro" id="IPR034660">
    <property type="entry name" value="DinB/YfiT-like"/>
</dbReference>
<dbReference type="NCBIfam" id="TIGR03083">
    <property type="entry name" value="maleylpyruvate isomerase family mycothiol-dependent enzyme"/>
    <property type="match status" value="1"/>
</dbReference>
<protein>
    <submittedName>
        <fullName evidence="2">Uncharacterized protein (TIGR03083 family)</fullName>
    </submittedName>
</protein>
<dbReference type="SUPFAM" id="SSF109854">
    <property type="entry name" value="DinB/YfiT-like putative metalloenzymes"/>
    <property type="match status" value="1"/>
</dbReference>
<evidence type="ECO:0000259" key="1">
    <source>
        <dbReference type="Pfam" id="PF11716"/>
    </source>
</evidence>
<name>A0A543CKD3_9ACTN</name>
<evidence type="ECO:0000313" key="2">
    <source>
        <dbReference type="EMBL" id="TQL97568.1"/>
    </source>
</evidence>
<reference evidence="2 3" key="1">
    <citation type="submission" date="2019-06" db="EMBL/GenBank/DDBJ databases">
        <title>Sequencing the genomes of 1000 actinobacteria strains.</title>
        <authorList>
            <person name="Klenk H.-P."/>
        </authorList>
    </citation>
    <scope>NUCLEOTIDE SEQUENCE [LARGE SCALE GENOMIC DNA]</scope>
    <source>
        <strain evidence="2 3">DSM 102200</strain>
    </source>
</reference>
<gene>
    <name evidence="2" type="ORF">FB559_3162</name>
</gene>
<dbReference type="AlphaFoldDB" id="A0A543CKD3"/>
<organism evidence="2 3">
    <name type="scientific">Actinoallomurus bryophytorum</name>
    <dbReference type="NCBI Taxonomy" id="1490222"/>
    <lineage>
        <taxon>Bacteria</taxon>
        <taxon>Bacillati</taxon>
        <taxon>Actinomycetota</taxon>
        <taxon>Actinomycetes</taxon>
        <taxon>Streptosporangiales</taxon>
        <taxon>Thermomonosporaceae</taxon>
        <taxon>Actinoallomurus</taxon>
    </lineage>
</organism>
<evidence type="ECO:0000313" key="3">
    <source>
        <dbReference type="Proteomes" id="UP000316096"/>
    </source>
</evidence>